<keyword evidence="2" id="KW-1185">Reference proteome</keyword>
<protein>
    <recommendedName>
        <fullName evidence="3">PD-(D/E)XK motif protein</fullName>
    </recommendedName>
</protein>
<evidence type="ECO:0000313" key="1">
    <source>
        <dbReference type="EMBL" id="MBB4887508.1"/>
    </source>
</evidence>
<sequence length="328" mass="36593">MEEYLASGRGVSFPLAGPASPRVDYVVTDDRDIALHLQLGPRQRLPRSPHPLIRVEEIAHRGIRMARLRTTQRELLRDFHDLLCAVADRVTVDGRTPEQAFGETVRAWRALLDRPRELGAEKRIGLIGELAVLTNLARFDGWASAIESWKGPLSEEHDFSPAGYDVEVKATASEKRVHSIHGLDQLTPTPGRPLWFVSIQVTRGGRDGVTLSNCVESVQREVAEQAPAALDRLDLLLHRLSLPHGRDDERWRLRSKPLVISVDSLFPRLDRSVLDKLPDGAADRIDTIDYRIDITGLAPSPHPPAALCDGFEFAWPPSVSEQHRGETV</sequence>
<dbReference type="RefSeq" id="WP_229822687.1">
    <property type="nucleotide sequence ID" value="NZ_BMRW01000009.1"/>
</dbReference>
<evidence type="ECO:0008006" key="3">
    <source>
        <dbReference type="Google" id="ProtNLM"/>
    </source>
</evidence>
<dbReference type="Pfam" id="PF14390">
    <property type="entry name" value="DUF4420"/>
    <property type="match status" value="1"/>
</dbReference>
<name>A0A7W7PFT6_STRNE</name>
<reference evidence="1 2" key="1">
    <citation type="submission" date="2020-08" db="EMBL/GenBank/DDBJ databases">
        <title>Genomic Encyclopedia of Type Strains, Phase III (KMG-III): the genomes of soil and plant-associated and newly described type strains.</title>
        <authorList>
            <person name="Whitman W."/>
        </authorList>
    </citation>
    <scope>NUCLEOTIDE SEQUENCE [LARGE SCALE GENOMIC DNA]</scope>
    <source>
        <strain evidence="1 2">CECT 3265</strain>
    </source>
</reference>
<gene>
    <name evidence="1" type="ORF">FHS38_003562</name>
</gene>
<proteinExistence type="predicted"/>
<accession>A0A7W7PFT6</accession>
<organism evidence="1 2">
    <name type="scientific">Streptomyces netropsis</name>
    <name type="common">Streptoverticillium netropsis</name>
    <dbReference type="NCBI Taxonomy" id="55404"/>
    <lineage>
        <taxon>Bacteria</taxon>
        <taxon>Bacillati</taxon>
        <taxon>Actinomycetota</taxon>
        <taxon>Actinomycetes</taxon>
        <taxon>Kitasatosporales</taxon>
        <taxon>Streptomycetaceae</taxon>
        <taxon>Streptomyces</taxon>
    </lineage>
</organism>
<dbReference type="InterPro" id="IPR025534">
    <property type="entry name" value="DUF4420"/>
</dbReference>
<evidence type="ECO:0000313" key="2">
    <source>
        <dbReference type="Proteomes" id="UP000556436"/>
    </source>
</evidence>
<dbReference type="EMBL" id="JACHJG010000007">
    <property type="protein sequence ID" value="MBB4887508.1"/>
    <property type="molecule type" value="Genomic_DNA"/>
</dbReference>
<dbReference type="AlphaFoldDB" id="A0A7W7PFT6"/>
<comment type="caution">
    <text evidence="1">The sequence shown here is derived from an EMBL/GenBank/DDBJ whole genome shotgun (WGS) entry which is preliminary data.</text>
</comment>
<dbReference type="Proteomes" id="UP000556436">
    <property type="component" value="Unassembled WGS sequence"/>
</dbReference>